<sequence>MFFILLLLFTFTFTTVFSMENKQFIINSKVPICKNCVYFKPCKYDEKFYDLGKCTKFGKMDIVSGIIEYNYACTCRTSNDLCSFNGTYYEERKHPNITLSILQSEWLNE</sequence>
<dbReference type="AlphaFoldDB" id="A0A6C0DHU6"/>
<evidence type="ECO:0000313" key="1">
    <source>
        <dbReference type="EMBL" id="QHT16117.1"/>
    </source>
</evidence>
<organism evidence="1">
    <name type="scientific">viral metagenome</name>
    <dbReference type="NCBI Taxonomy" id="1070528"/>
    <lineage>
        <taxon>unclassified sequences</taxon>
        <taxon>metagenomes</taxon>
        <taxon>organismal metagenomes</taxon>
    </lineage>
</organism>
<protein>
    <submittedName>
        <fullName evidence="1">Uncharacterized protein</fullName>
    </submittedName>
</protein>
<proteinExistence type="predicted"/>
<reference evidence="1" key="1">
    <citation type="journal article" date="2020" name="Nature">
        <title>Giant virus diversity and host interactions through global metagenomics.</title>
        <authorList>
            <person name="Schulz F."/>
            <person name="Roux S."/>
            <person name="Paez-Espino D."/>
            <person name="Jungbluth S."/>
            <person name="Walsh D.A."/>
            <person name="Denef V.J."/>
            <person name="McMahon K.D."/>
            <person name="Konstantinidis K.T."/>
            <person name="Eloe-Fadrosh E.A."/>
            <person name="Kyrpides N.C."/>
            <person name="Woyke T."/>
        </authorList>
    </citation>
    <scope>NUCLEOTIDE SEQUENCE</scope>
    <source>
        <strain evidence="1">GVMAG-M-3300023174-182</strain>
    </source>
</reference>
<name>A0A6C0DHU6_9ZZZZ</name>
<dbReference type="EMBL" id="MN739616">
    <property type="protein sequence ID" value="QHT16117.1"/>
    <property type="molecule type" value="Genomic_DNA"/>
</dbReference>
<accession>A0A6C0DHU6</accession>